<dbReference type="GO" id="GO:0003697">
    <property type="term" value="F:single-stranded DNA binding"/>
    <property type="evidence" value="ECO:0007669"/>
    <property type="project" value="TreeGrafter"/>
</dbReference>
<comment type="similarity">
    <text evidence="2">Belongs to the CDC45 family.</text>
</comment>
<dbReference type="GO" id="GO:0003688">
    <property type="term" value="F:DNA replication origin binding"/>
    <property type="evidence" value="ECO:0007669"/>
    <property type="project" value="TreeGrafter"/>
</dbReference>
<evidence type="ECO:0000256" key="4">
    <source>
        <dbReference type="ARBA" id="ARBA00023242"/>
    </source>
</evidence>
<evidence type="ECO:0000256" key="3">
    <source>
        <dbReference type="ARBA" id="ARBA00022705"/>
    </source>
</evidence>
<keyword evidence="4" id="KW-0539">Nucleus</keyword>
<dbReference type="EMBL" id="JAKELL010000001">
    <property type="protein sequence ID" value="KAH9001242.1"/>
    <property type="molecule type" value="Genomic_DNA"/>
</dbReference>
<comment type="caution">
    <text evidence="7">The sequence shown here is derived from an EMBL/GenBank/DDBJ whole genome shotgun (WGS) entry which is preliminary data.</text>
</comment>
<evidence type="ECO:0000313" key="8">
    <source>
        <dbReference type="Proteomes" id="UP001201163"/>
    </source>
</evidence>
<accession>A0AAD4QI00</accession>
<keyword evidence="5" id="KW-0131">Cell cycle</keyword>
<dbReference type="InterPro" id="IPR003874">
    <property type="entry name" value="CDC45"/>
</dbReference>
<protein>
    <submittedName>
        <fullName evidence="7">CDC45-like protein</fullName>
    </submittedName>
</protein>
<evidence type="ECO:0000256" key="2">
    <source>
        <dbReference type="ARBA" id="ARBA00010727"/>
    </source>
</evidence>
<dbReference type="PANTHER" id="PTHR10507">
    <property type="entry name" value="CDC45-RELATED PROTEIN"/>
    <property type="match status" value="1"/>
</dbReference>
<keyword evidence="8" id="KW-1185">Reference proteome</keyword>
<dbReference type="Proteomes" id="UP001201163">
    <property type="component" value="Unassembled WGS sequence"/>
</dbReference>
<feature type="compositionally biased region" description="Polar residues" evidence="6">
    <location>
        <begin position="164"/>
        <end position="174"/>
    </location>
</feature>
<dbReference type="GO" id="GO:0031261">
    <property type="term" value="C:DNA replication preinitiation complex"/>
    <property type="evidence" value="ECO:0007669"/>
    <property type="project" value="TreeGrafter"/>
</dbReference>
<proteinExistence type="inferred from homology"/>
<dbReference type="PANTHER" id="PTHR10507:SF0">
    <property type="entry name" value="CELL DIVISION CONTROL PROTEIN 45 HOMOLOG"/>
    <property type="match status" value="1"/>
</dbReference>
<organism evidence="7 8">
    <name type="scientific">Lactarius akahatsu</name>
    <dbReference type="NCBI Taxonomy" id="416441"/>
    <lineage>
        <taxon>Eukaryota</taxon>
        <taxon>Fungi</taxon>
        <taxon>Dikarya</taxon>
        <taxon>Basidiomycota</taxon>
        <taxon>Agaricomycotina</taxon>
        <taxon>Agaricomycetes</taxon>
        <taxon>Russulales</taxon>
        <taxon>Russulaceae</taxon>
        <taxon>Lactarius</taxon>
    </lineage>
</organism>
<name>A0AAD4QI00_9AGAM</name>
<feature type="compositionally biased region" description="Basic and acidic residues" evidence="6">
    <location>
        <begin position="216"/>
        <end position="226"/>
    </location>
</feature>
<keyword evidence="3" id="KW-0235">DNA replication</keyword>
<evidence type="ECO:0000256" key="6">
    <source>
        <dbReference type="SAM" id="MobiDB-lite"/>
    </source>
</evidence>
<dbReference type="GO" id="GO:1902977">
    <property type="term" value="P:mitotic DNA replication preinitiation complex assembly"/>
    <property type="evidence" value="ECO:0007669"/>
    <property type="project" value="TreeGrafter"/>
</dbReference>
<dbReference type="GO" id="GO:0003682">
    <property type="term" value="F:chromatin binding"/>
    <property type="evidence" value="ECO:0007669"/>
    <property type="project" value="TreeGrafter"/>
</dbReference>
<feature type="region of interest" description="Disordered" evidence="6">
    <location>
        <begin position="164"/>
        <end position="226"/>
    </location>
</feature>
<reference evidence="7" key="1">
    <citation type="submission" date="2022-01" db="EMBL/GenBank/DDBJ databases">
        <title>Comparative genomics reveals a dynamic genome evolution in the ectomycorrhizal milk-cap (Lactarius) mushrooms.</title>
        <authorList>
            <consortium name="DOE Joint Genome Institute"/>
            <person name="Lebreton A."/>
            <person name="Tang N."/>
            <person name="Kuo A."/>
            <person name="LaButti K."/>
            <person name="Drula E."/>
            <person name="Barry K."/>
            <person name="Clum A."/>
            <person name="Lipzen A."/>
            <person name="Mousain D."/>
            <person name="Ng V."/>
            <person name="Wang R."/>
            <person name="Wang X."/>
            <person name="Dai Y."/>
            <person name="Henrissat B."/>
            <person name="Grigoriev I.V."/>
            <person name="Guerin-Laguette A."/>
            <person name="Yu F."/>
            <person name="Martin F.M."/>
        </authorList>
    </citation>
    <scope>NUCLEOTIDE SEQUENCE</scope>
    <source>
        <strain evidence="7">QP</strain>
    </source>
</reference>
<evidence type="ECO:0000313" key="7">
    <source>
        <dbReference type="EMBL" id="KAH9001242.1"/>
    </source>
</evidence>
<evidence type="ECO:0000256" key="1">
    <source>
        <dbReference type="ARBA" id="ARBA00004123"/>
    </source>
</evidence>
<dbReference type="Pfam" id="PF02724">
    <property type="entry name" value="CDC45"/>
    <property type="match status" value="1"/>
</dbReference>
<comment type="subcellular location">
    <subcellularLocation>
        <location evidence="1">Nucleus</location>
    </subcellularLocation>
</comment>
<dbReference type="AlphaFoldDB" id="A0AAD4QI00"/>
<gene>
    <name evidence="7" type="ORF">EDB92DRAFT_1788662</name>
</gene>
<evidence type="ECO:0000256" key="5">
    <source>
        <dbReference type="ARBA" id="ARBA00023306"/>
    </source>
</evidence>
<sequence>MVFIPPPHLASASRPSYAEAYNNILAAHRRSPLLAASSVIILVAPDIDALCAAKMFAELFKQDDVMHRITPLSGIADLERMRDELITYSELHTLILLNIGSILDLPSSEWFGDFPPKVHVHVIDSGRPQNLSSLFGEGEGGERIIIWDDGGAEHLDEERRAWETLNNDPQPSSDEGSDDDSHQDLNEDSADEGVVSPSRKRRSTSVGSRSRGKRRRVDDGRHPRVSREQRDQYYALLDKYYMSGTFYGQSAAGVVYILATILERVDNDLLWLAILGLTNQYIRCRISRPEYDKYHSIYHDEVSRLNPPPPAGDTYGLAALSADDMSLRTTDELRFELFRHWTLYDAMFHSSYVAGKMGIWKEQGRKRLTGLLAKMGFSIPQTQQLYAHMDMDLKRQLRDKLDAIAPEYGMIELTYPSFVRCYGYHMQPLSAADAVDALNALLDVATGVQIEVELDGARNGGEWFGGARVWRAAGRWGVPEANETANMHDNGQEEHAAEARVEERESLLVRNFWNAFDALEDIARLREAVGLAKSVHQAIIRTGSSIIDKNDVRMIKGYRIVQLKQGPDLALFTHPGVLFRLGLWLTEVLRDRVKGVVASRRNKKKSLPLILACLDEQDRTYLVIGLNESIDFGDVRKNEFGLVFLDAKEDSGARTRHGSFDTNILEVNEADFEKFIAEVYRANDKY</sequence>
<dbReference type="GO" id="GO:0006270">
    <property type="term" value="P:DNA replication initiation"/>
    <property type="evidence" value="ECO:0007669"/>
    <property type="project" value="InterPro"/>
</dbReference>
<dbReference type="GO" id="GO:0000727">
    <property type="term" value="P:double-strand break repair via break-induced replication"/>
    <property type="evidence" value="ECO:0007669"/>
    <property type="project" value="TreeGrafter"/>
</dbReference>